<evidence type="ECO:0000313" key="8">
    <source>
        <dbReference type="Proteomes" id="UP001163846"/>
    </source>
</evidence>
<evidence type="ECO:0000256" key="1">
    <source>
        <dbReference type="ARBA" id="ARBA00005446"/>
    </source>
</evidence>
<dbReference type="AlphaFoldDB" id="A0AA38PLB9"/>
<dbReference type="InterPro" id="IPR027417">
    <property type="entry name" value="P-loop_NTPase"/>
</dbReference>
<evidence type="ECO:0000256" key="4">
    <source>
        <dbReference type="ARBA" id="ARBA00034617"/>
    </source>
</evidence>
<dbReference type="GO" id="GO:0003677">
    <property type="term" value="F:DNA binding"/>
    <property type="evidence" value="ECO:0007669"/>
    <property type="project" value="UniProtKB-KW"/>
</dbReference>
<dbReference type="GO" id="GO:0005694">
    <property type="term" value="C:chromosome"/>
    <property type="evidence" value="ECO:0007669"/>
    <property type="project" value="TreeGrafter"/>
</dbReference>
<keyword evidence="8" id="KW-1185">Reference proteome</keyword>
<dbReference type="PROSITE" id="PS51192">
    <property type="entry name" value="HELICASE_ATP_BIND_1"/>
    <property type="match status" value="1"/>
</dbReference>
<dbReference type="EC" id="5.6.2.4" evidence="5"/>
<evidence type="ECO:0000256" key="3">
    <source>
        <dbReference type="ARBA" id="ARBA00023235"/>
    </source>
</evidence>
<dbReference type="EMBL" id="MU805947">
    <property type="protein sequence ID" value="KAJ3844783.1"/>
    <property type="molecule type" value="Genomic_DNA"/>
</dbReference>
<dbReference type="PANTHER" id="PTHR13710">
    <property type="entry name" value="DNA HELICASE RECQ FAMILY MEMBER"/>
    <property type="match status" value="1"/>
</dbReference>
<gene>
    <name evidence="7" type="ORF">F5878DRAFT_551829</name>
</gene>
<dbReference type="Pfam" id="PF00270">
    <property type="entry name" value="DEAD"/>
    <property type="match status" value="1"/>
</dbReference>
<keyword evidence="2" id="KW-0238">DNA-binding</keyword>
<keyword evidence="3" id="KW-0413">Isomerase</keyword>
<dbReference type="Proteomes" id="UP001163846">
    <property type="component" value="Unassembled WGS sequence"/>
</dbReference>
<dbReference type="Gene3D" id="3.40.50.300">
    <property type="entry name" value="P-loop containing nucleotide triphosphate hydrolases"/>
    <property type="match status" value="1"/>
</dbReference>
<name>A0AA38PLB9_9AGAR</name>
<dbReference type="PANTHER" id="PTHR13710:SF105">
    <property type="entry name" value="ATP-DEPENDENT DNA HELICASE Q1"/>
    <property type="match status" value="1"/>
</dbReference>
<dbReference type="GO" id="GO:0005737">
    <property type="term" value="C:cytoplasm"/>
    <property type="evidence" value="ECO:0007669"/>
    <property type="project" value="TreeGrafter"/>
</dbReference>
<dbReference type="GO" id="GO:0043138">
    <property type="term" value="F:3'-5' DNA helicase activity"/>
    <property type="evidence" value="ECO:0007669"/>
    <property type="project" value="UniProtKB-EC"/>
</dbReference>
<comment type="caution">
    <text evidence="7">The sequence shown here is derived from an EMBL/GenBank/DDBJ whole genome shotgun (WGS) entry which is preliminary data.</text>
</comment>
<protein>
    <recommendedName>
        <fullName evidence="5">DNA 3'-5' helicase</fullName>
        <ecNumber evidence="5">5.6.2.4</ecNumber>
    </recommendedName>
</protein>
<reference evidence="7" key="1">
    <citation type="submission" date="2022-08" db="EMBL/GenBank/DDBJ databases">
        <authorList>
            <consortium name="DOE Joint Genome Institute"/>
            <person name="Min B."/>
            <person name="Riley R."/>
            <person name="Sierra-Patev S."/>
            <person name="Naranjo-Ortiz M."/>
            <person name="Looney B."/>
            <person name="Konkel Z."/>
            <person name="Slot J.C."/>
            <person name="Sakamoto Y."/>
            <person name="Steenwyk J.L."/>
            <person name="Rokas A."/>
            <person name="Carro J."/>
            <person name="Camarero S."/>
            <person name="Ferreira P."/>
            <person name="Molpeceres G."/>
            <person name="Ruiz-Duenas F.J."/>
            <person name="Serrano A."/>
            <person name="Henrissat B."/>
            <person name="Drula E."/>
            <person name="Hughes K.W."/>
            <person name="Mata J.L."/>
            <person name="Ishikawa N.K."/>
            <person name="Vargas-Isla R."/>
            <person name="Ushijima S."/>
            <person name="Smith C.A."/>
            <person name="Ahrendt S."/>
            <person name="Andreopoulos W."/>
            <person name="He G."/>
            <person name="Labutti K."/>
            <person name="Lipzen A."/>
            <person name="Ng V."/>
            <person name="Sandor L."/>
            <person name="Barry K."/>
            <person name="Martinez A.T."/>
            <person name="Xiao Y."/>
            <person name="Gibbons J.G."/>
            <person name="Terashima K."/>
            <person name="Hibbett D.S."/>
            <person name="Grigoriev I.V."/>
        </authorList>
    </citation>
    <scope>NUCLEOTIDE SEQUENCE</scope>
    <source>
        <strain evidence="7">TFB9207</strain>
    </source>
</reference>
<comment type="similarity">
    <text evidence="1">Belongs to the helicase family. RecQ subfamily.</text>
</comment>
<evidence type="ECO:0000256" key="5">
    <source>
        <dbReference type="ARBA" id="ARBA00034808"/>
    </source>
</evidence>
<sequence length="80" mass="9097">MPLSWSNEIQNRIANDQYRIIVTSPDIALEHDPFHSLLSVILDEAHCISQWGDKFCPIYQRLGTLRAFVPTKVPFLATSA</sequence>
<dbReference type="InterPro" id="IPR014001">
    <property type="entry name" value="Helicase_ATP-bd"/>
</dbReference>
<comment type="catalytic activity">
    <reaction evidence="4">
        <text>Couples ATP hydrolysis with the unwinding of duplex DNA by translocating in the 3'-5' direction.</text>
        <dbReference type="EC" id="5.6.2.4"/>
    </reaction>
</comment>
<accession>A0AA38PLB9</accession>
<dbReference type="GO" id="GO:0009378">
    <property type="term" value="F:four-way junction helicase activity"/>
    <property type="evidence" value="ECO:0007669"/>
    <property type="project" value="TreeGrafter"/>
</dbReference>
<evidence type="ECO:0000313" key="7">
    <source>
        <dbReference type="EMBL" id="KAJ3844783.1"/>
    </source>
</evidence>
<proteinExistence type="inferred from homology"/>
<feature type="non-terminal residue" evidence="7">
    <location>
        <position position="80"/>
    </location>
</feature>
<feature type="domain" description="Helicase ATP-binding" evidence="6">
    <location>
        <begin position="1"/>
        <end position="80"/>
    </location>
</feature>
<evidence type="ECO:0000256" key="2">
    <source>
        <dbReference type="ARBA" id="ARBA00023125"/>
    </source>
</evidence>
<dbReference type="GO" id="GO:0005524">
    <property type="term" value="F:ATP binding"/>
    <property type="evidence" value="ECO:0007669"/>
    <property type="project" value="InterPro"/>
</dbReference>
<evidence type="ECO:0000259" key="6">
    <source>
        <dbReference type="PROSITE" id="PS51192"/>
    </source>
</evidence>
<dbReference type="SUPFAM" id="SSF52540">
    <property type="entry name" value="P-loop containing nucleoside triphosphate hydrolases"/>
    <property type="match status" value="1"/>
</dbReference>
<dbReference type="InterPro" id="IPR011545">
    <property type="entry name" value="DEAD/DEAH_box_helicase_dom"/>
</dbReference>
<organism evidence="7 8">
    <name type="scientific">Lentinula raphanica</name>
    <dbReference type="NCBI Taxonomy" id="153919"/>
    <lineage>
        <taxon>Eukaryota</taxon>
        <taxon>Fungi</taxon>
        <taxon>Dikarya</taxon>
        <taxon>Basidiomycota</taxon>
        <taxon>Agaricomycotina</taxon>
        <taxon>Agaricomycetes</taxon>
        <taxon>Agaricomycetidae</taxon>
        <taxon>Agaricales</taxon>
        <taxon>Marasmiineae</taxon>
        <taxon>Omphalotaceae</taxon>
        <taxon>Lentinula</taxon>
    </lineage>
</organism>
<dbReference type="GO" id="GO:0000724">
    <property type="term" value="P:double-strand break repair via homologous recombination"/>
    <property type="evidence" value="ECO:0007669"/>
    <property type="project" value="TreeGrafter"/>
</dbReference>